<organism evidence="4 5">
    <name type="scientific">Phaseolus coccineus</name>
    <name type="common">Scarlet runner bean</name>
    <name type="synonym">Phaseolus multiflorus</name>
    <dbReference type="NCBI Taxonomy" id="3886"/>
    <lineage>
        <taxon>Eukaryota</taxon>
        <taxon>Viridiplantae</taxon>
        <taxon>Streptophyta</taxon>
        <taxon>Embryophyta</taxon>
        <taxon>Tracheophyta</taxon>
        <taxon>Spermatophyta</taxon>
        <taxon>Magnoliopsida</taxon>
        <taxon>eudicotyledons</taxon>
        <taxon>Gunneridae</taxon>
        <taxon>Pentapetalae</taxon>
        <taxon>rosids</taxon>
        <taxon>fabids</taxon>
        <taxon>Fabales</taxon>
        <taxon>Fabaceae</taxon>
        <taxon>Papilionoideae</taxon>
        <taxon>50 kb inversion clade</taxon>
        <taxon>NPAAA clade</taxon>
        <taxon>indigoferoid/millettioid clade</taxon>
        <taxon>Phaseoleae</taxon>
        <taxon>Phaseolus</taxon>
    </lineage>
</organism>
<proteinExistence type="predicted"/>
<dbReference type="CDD" id="cd00048">
    <property type="entry name" value="DSRM_SF"/>
    <property type="match status" value="1"/>
</dbReference>
<comment type="caution">
    <text evidence="4">The sequence shown here is derived from an EMBL/GenBank/DDBJ whole genome shotgun (WGS) entry which is preliminary data.</text>
</comment>
<dbReference type="EMBL" id="JAYMYR010000009">
    <property type="protein sequence ID" value="KAK7341586.1"/>
    <property type="molecule type" value="Genomic_DNA"/>
</dbReference>
<evidence type="ECO:0008006" key="6">
    <source>
        <dbReference type="Google" id="ProtNLM"/>
    </source>
</evidence>
<dbReference type="Pfam" id="PF25500">
    <property type="entry name" value="DUF7913"/>
    <property type="match status" value="1"/>
</dbReference>
<sequence length="683" mass="76319">MAPSDVCPTEDAVKAFIEHLVDPLLPAKSSVHDNPSPCQQKLVARQVRSAVLLYNYHHRKQHPELEYLPLNEFCKLIVVLRPALLAFMQFMQNSNEEELTDVEKQLSLTEKMIMEACDVCKCLDASKNLPNIEGWPITKVAILLIDSKKENCFLLFSSITSGVWSLVEKGLDTSSQSSLGSKGLETSSQSSVGSKGLVTSNQSSDVASGTKLYKKKRVLKKSSKDELKVNEDLFLQVGYSAINEAIGINYTDISLLESDTVYSDSKEKEASRFYIMQCSKTINEEVIQVPLQDLIKSLQGPLLTKSSGSWMISPVIDYFHVLPYYETISKWISREAFSNTLQDTRVTEKNIKVDTPEVTEFYVNEEMFTALDSKPKSDNIDSPKQKVNNRSCTPALSDSICEPMVMTMNENSNLESKIKEKCQYIIGNSVQAGEDLEKNNPSVKYNSIGSASAEKALNVDSTNMLITEGGINNLASLHNMYAIRPNMSSEKGTVDGRIQIANHSDSDLEKLKVISDSKKILTQTALAALIRKRDDLALQQRKIEDEIAVCDKNIQRILTDGEDNFGLKIESVIEGCNDTWLRNQERVYRQPSSPLKRKKLSEAVFITQSPCQELDDICRTNNWVLPTYHLSQSEGGFKASVTVRGVEFQCSFEGKRDSNPSEARESAAVQMLTNLRSIAKSEQ</sequence>
<dbReference type="Pfam" id="PF25502">
    <property type="entry name" value="DUF7915"/>
    <property type="match status" value="1"/>
</dbReference>
<dbReference type="SUPFAM" id="SSF54768">
    <property type="entry name" value="dsRNA-binding domain-like"/>
    <property type="match status" value="1"/>
</dbReference>
<feature type="domain" description="DUF7913" evidence="2">
    <location>
        <begin position="5"/>
        <end position="124"/>
    </location>
</feature>
<dbReference type="AlphaFoldDB" id="A0AAN9QP91"/>
<evidence type="ECO:0000259" key="2">
    <source>
        <dbReference type="Pfam" id="PF25500"/>
    </source>
</evidence>
<dbReference type="Gene3D" id="3.30.160.20">
    <property type="match status" value="1"/>
</dbReference>
<reference evidence="4 5" key="1">
    <citation type="submission" date="2024-01" db="EMBL/GenBank/DDBJ databases">
        <title>The genomes of 5 underutilized Papilionoideae crops provide insights into root nodulation and disease resistanc.</title>
        <authorList>
            <person name="Jiang F."/>
        </authorList>
    </citation>
    <scope>NUCLEOTIDE SEQUENCE [LARGE SCALE GENOMIC DNA]</scope>
    <source>
        <strain evidence="4">JINMINGXINNONG_FW02</strain>
        <tissue evidence="4">Leaves</tissue>
    </source>
</reference>
<protein>
    <recommendedName>
        <fullName evidence="6">DRBM domain-containing protein</fullName>
    </recommendedName>
</protein>
<evidence type="ECO:0000259" key="3">
    <source>
        <dbReference type="Pfam" id="PF25502"/>
    </source>
</evidence>
<dbReference type="Pfam" id="PF14709">
    <property type="entry name" value="DND1_DSRM"/>
    <property type="match status" value="1"/>
</dbReference>
<dbReference type="PANTHER" id="PTHR33913">
    <property type="entry name" value="ALEURONE LAYER MORPHOGENESIS PROTEIN"/>
    <property type="match status" value="1"/>
</dbReference>
<gene>
    <name evidence="4" type="ORF">VNO80_24521</name>
</gene>
<evidence type="ECO:0000313" key="5">
    <source>
        <dbReference type="Proteomes" id="UP001374584"/>
    </source>
</evidence>
<dbReference type="PANTHER" id="PTHR33913:SF1">
    <property type="entry name" value="DRBM DOMAIN-CONTAINING PROTEIN"/>
    <property type="match status" value="1"/>
</dbReference>
<evidence type="ECO:0000313" key="4">
    <source>
        <dbReference type="EMBL" id="KAK7341586.1"/>
    </source>
</evidence>
<feature type="region of interest" description="Disordered" evidence="1">
    <location>
        <begin position="175"/>
        <end position="203"/>
    </location>
</feature>
<feature type="compositionally biased region" description="Basic and acidic residues" evidence="1">
    <location>
        <begin position="373"/>
        <end position="384"/>
    </location>
</feature>
<name>A0AAN9QP91_PHACN</name>
<dbReference type="InterPro" id="IPR057237">
    <property type="entry name" value="DUF7915"/>
</dbReference>
<feature type="domain" description="DUF7915" evidence="3">
    <location>
        <begin position="191"/>
        <end position="334"/>
    </location>
</feature>
<accession>A0AAN9QP91</accession>
<keyword evidence="5" id="KW-1185">Reference proteome</keyword>
<dbReference type="InterPro" id="IPR057235">
    <property type="entry name" value="DUF7913"/>
</dbReference>
<dbReference type="Proteomes" id="UP001374584">
    <property type="component" value="Unassembled WGS sequence"/>
</dbReference>
<feature type="region of interest" description="Disordered" evidence="1">
    <location>
        <begin position="373"/>
        <end position="392"/>
    </location>
</feature>
<evidence type="ECO:0000256" key="1">
    <source>
        <dbReference type="SAM" id="MobiDB-lite"/>
    </source>
</evidence>